<dbReference type="Proteomes" id="UP001570511">
    <property type="component" value="Unassembled WGS sequence"/>
</dbReference>
<organism evidence="1 2">
    <name type="scientific">Halobellus rubicundus</name>
    <dbReference type="NCBI Taxonomy" id="2996466"/>
    <lineage>
        <taxon>Archaea</taxon>
        <taxon>Methanobacteriati</taxon>
        <taxon>Methanobacteriota</taxon>
        <taxon>Stenosarchaea group</taxon>
        <taxon>Halobacteria</taxon>
        <taxon>Halobacteriales</taxon>
        <taxon>Haloferacaceae</taxon>
        <taxon>Halobellus</taxon>
    </lineage>
</organism>
<evidence type="ECO:0000313" key="1">
    <source>
        <dbReference type="EMBL" id="MFA1612073.1"/>
    </source>
</evidence>
<reference evidence="1 2" key="1">
    <citation type="submission" date="2024-08" db="EMBL/GenBank/DDBJ databases">
        <title>Halobellus sp. MBLA0158 whole genome sequence.</title>
        <authorList>
            <person name="Hwang C.Y."/>
            <person name="Cho E.-S."/>
            <person name="Seo M.-J."/>
        </authorList>
    </citation>
    <scope>NUCLEOTIDE SEQUENCE [LARGE SCALE GENOMIC DNA]</scope>
    <source>
        <strain evidence="1 2">MBLA0158</strain>
    </source>
</reference>
<dbReference type="RefSeq" id="WP_372390686.1">
    <property type="nucleotide sequence ID" value="NZ_JBGNYA010000001.1"/>
</dbReference>
<proteinExistence type="predicted"/>
<evidence type="ECO:0000313" key="2">
    <source>
        <dbReference type="Proteomes" id="UP001570511"/>
    </source>
</evidence>
<gene>
    <name evidence="1" type="ORF">OS889_13805</name>
</gene>
<dbReference type="AlphaFoldDB" id="A0ABD5MDX1"/>
<sequence length="92" mass="10163">MQMTESANAARSMIDELDLASEDEDYDLYQALVADEAFAAACLRYQNAVIYAAHEHATEADRDARTALMRSIREHAQRVRGEVSNGQEGADA</sequence>
<accession>A0ABD5MDX1</accession>
<name>A0ABD5MDX1_9EURY</name>
<keyword evidence="2" id="KW-1185">Reference proteome</keyword>
<dbReference type="EMBL" id="JBGNYA010000001">
    <property type="protein sequence ID" value="MFA1612073.1"/>
    <property type="molecule type" value="Genomic_DNA"/>
</dbReference>
<protein>
    <submittedName>
        <fullName evidence="1">Uncharacterized protein</fullName>
    </submittedName>
</protein>
<comment type="caution">
    <text evidence="1">The sequence shown here is derived from an EMBL/GenBank/DDBJ whole genome shotgun (WGS) entry which is preliminary data.</text>
</comment>